<feature type="domain" description="Hydantoinase A/oxoprolinase" evidence="1">
    <location>
        <begin position="180"/>
        <end position="462"/>
    </location>
</feature>
<proteinExistence type="predicted"/>
<evidence type="ECO:0000313" key="3">
    <source>
        <dbReference type="EMBL" id="TDX52383.1"/>
    </source>
</evidence>
<accession>A0A4R8H240</accession>
<dbReference type="GO" id="GO:0006749">
    <property type="term" value="P:glutathione metabolic process"/>
    <property type="evidence" value="ECO:0007669"/>
    <property type="project" value="TreeGrafter"/>
</dbReference>
<dbReference type="RefSeq" id="WP_134115886.1">
    <property type="nucleotide sequence ID" value="NZ_SOEG01000007.1"/>
</dbReference>
<dbReference type="Proteomes" id="UP000295832">
    <property type="component" value="Unassembled WGS sequence"/>
</dbReference>
<sequence>MKLGIDIGGTHTDGILIDKQKIIKTSKIVTNHNRLSESILRSCQNLISDLDSQKIDSIVLSTTLATNLISKQSYPKTGLILIPGPGLNPQYYNYSPYTRIVSGAIDHRGREVKGIDQQRVKNIVKDLIKEGVKQIGVCGKFSNRNPKQEVEIKALIEQKYPQIEITLGHQLAGRLNYPRRVATTYLNSIIQKDYKKFIKEIQAGLDEIGLEEEVYILKSDGGTMPLLQSAKVPVETINSGPAASIMGILSLSNLKGTTIGLDIGGTTTDISFFVEGDPLFRPDGIEINEYNTLIRGLFNHSIACGGDSSVKIVDNNINIGPERKGAAACLGGPLPTPTDALVVLGLANIGDHNLARERLEPLAQKLNLSIKEIAEKIIDIFCHKIELKIKELINGFNNQTVYTINELLTSTQLKADNLVIIGGPAQPLAAKIAKKLNLDYQLPKNSKVANAIGAALAKITQKCTLYADTSQGYYYISELGIKEEVGSNFNLEQAQKIVKDKLKRNIDFGALIEISNAQSFNMVRGFNTIGRIIEITAQIKPGLERLVDS</sequence>
<evidence type="ECO:0000313" key="4">
    <source>
        <dbReference type="Proteomes" id="UP000295832"/>
    </source>
</evidence>
<name>A0A4R8H240_9FIRM</name>
<dbReference type="PANTHER" id="PTHR11365:SF2">
    <property type="entry name" value="5-OXOPROLINASE"/>
    <property type="match status" value="1"/>
</dbReference>
<dbReference type="PANTHER" id="PTHR11365">
    <property type="entry name" value="5-OXOPROLINASE RELATED"/>
    <property type="match status" value="1"/>
</dbReference>
<evidence type="ECO:0000259" key="1">
    <source>
        <dbReference type="Pfam" id="PF01968"/>
    </source>
</evidence>
<gene>
    <name evidence="3" type="ORF">C7959_10792</name>
</gene>
<keyword evidence="4" id="KW-1185">Reference proteome</keyword>
<dbReference type="GO" id="GO:0005829">
    <property type="term" value="C:cytosol"/>
    <property type="evidence" value="ECO:0007669"/>
    <property type="project" value="TreeGrafter"/>
</dbReference>
<dbReference type="Gene3D" id="3.30.420.40">
    <property type="match status" value="1"/>
</dbReference>
<dbReference type="AlphaFoldDB" id="A0A4R8H240"/>
<dbReference type="InterPro" id="IPR045079">
    <property type="entry name" value="Oxoprolinase-like"/>
</dbReference>
<protein>
    <submittedName>
        <fullName evidence="3">Hydantoinase/oxoprolinase-like protein</fullName>
    </submittedName>
</protein>
<organism evidence="3 4">
    <name type="scientific">Orenia marismortui</name>
    <dbReference type="NCBI Taxonomy" id="46469"/>
    <lineage>
        <taxon>Bacteria</taxon>
        <taxon>Bacillati</taxon>
        <taxon>Bacillota</taxon>
        <taxon>Clostridia</taxon>
        <taxon>Halanaerobiales</taxon>
        <taxon>Halobacteroidaceae</taxon>
        <taxon>Orenia</taxon>
    </lineage>
</organism>
<dbReference type="InterPro" id="IPR002821">
    <property type="entry name" value="Hydantoinase_A"/>
</dbReference>
<dbReference type="GO" id="GO:0017168">
    <property type="term" value="F:5-oxoprolinase (ATP-hydrolyzing) activity"/>
    <property type="evidence" value="ECO:0007669"/>
    <property type="project" value="TreeGrafter"/>
</dbReference>
<reference evidence="3 4" key="1">
    <citation type="submission" date="2019-03" db="EMBL/GenBank/DDBJ databases">
        <title>Subsurface microbial communities from deep shales in Ohio and West Virginia, USA.</title>
        <authorList>
            <person name="Wrighton K."/>
        </authorList>
    </citation>
    <scope>NUCLEOTIDE SEQUENCE [LARGE SCALE GENOMIC DNA]</scope>
    <source>
        <strain evidence="3 4">MSL 6dP</strain>
    </source>
</reference>
<dbReference type="Pfam" id="PF01968">
    <property type="entry name" value="Hydantoinase_A"/>
    <property type="match status" value="1"/>
</dbReference>
<dbReference type="InterPro" id="IPR043129">
    <property type="entry name" value="ATPase_NBD"/>
</dbReference>
<dbReference type="STRING" id="926561.GCA_000379025_01406"/>
<feature type="domain" description="Hydantoinase/oxoprolinase N-terminal" evidence="2">
    <location>
        <begin position="3"/>
        <end position="158"/>
    </location>
</feature>
<dbReference type="EMBL" id="SOEG01000007">
    <property type="protein sequence ID" value="TDX52383.1"/>
    <property type="molecule type" value="Genomic_DNA"/>
</dbReference>
<dbReference type="SUPFAM" id="SSF53067">
    <property type="entry name" value="Actin-like ATPase domain"/>
    <property type="match status" value="2"/>
</dbReference>
<evidence type="ECO:0000259" key="2">
    <source>
        <dbReference type="Pfam" id="PF05378"/>
    </source>
</evidence>
<dbReference type="InterPro" id="IPR008040">
    <property type="entry name" value="Hydant_A_N"/>
</dbReference>
<comment type="caution">
    <text evidence="3">The sequence shown here is derived from an EMBL/GenBank/DDBJ whole genome shotgun (WGS) entry which is preliminary data.</text>
</comment>
<dbReference type="Pfam" id="PF05378">
    <property type="entry name" value="Hydant_A_N"/>
    <property type="match status" value="1"/>
</dbReference>